<dbReference type="InterPro" id="IPR058518">
    <property type="entry name" value="DUF8205"/>
</dbReference>
<evidence type="ECO:0000259" key="1">
    <source>
        <dbReference type="Pfam" id="PF26632"/>
    </source>
</evidence>
<accession>A0AAD7AWL5</accession>
<organism evidence="2 3">
    <name type="scientific">Mycena rosella</name>
    <name type="common">Pink bonnet</name>
    <name type="synonym">Agaricus rosellus</name>
    <dbReference type="NCBI Taxonomy" id="1033263"/>
    <lineage>
        <taxon>Eukaryota</taxon>
        <taxon>Fungi</taxon>
        <taxon>Dikarya</taxon>
        <taxon>Basidiomycota</taxon>
        <taxon>Agaricomycotina</taxon>
        <taxon>Agaricomycetes</taxon>
        <taxon>Agaricomycetidae</taxon>
        <taxon>Agaricales</taxon>
        <taxon>Marasmiineae</taxon>
        <taxon>Mycenaceae</taxon>
        <taxon>Mycena</taxon>
    </lineage>
</organism>
<name>A0AAD7AWL5_MYCRO</name>
<dbReference type="EMBL" id="JARKIE010001494">
    <property type="protein sequence ID" value="KAJ7601720.1"/>
    <property type="molecule type" value="Genomic_DNA"/>
</dbReference>
<comment type="caution">
    <text evidence="2">The sequence shown here is derived from an EMBL/GenBank/DDBJ whole genome shotgun (WGS) entry which is preliminary data.</text>
</comment>
<protein>
    <recommendedName>
        <fullName evidence="1">DUF8205 domain-containing protein</fullName>
    </recommendedName>
</protein>
<feature type="domain" description="DUF8205" evidence="1">
    <location>
        <begin position="26"/>
        <end position="91"/>
    </location>
</feature>
<evidence type="ECO:0000313" key="2">
    <source>
        <dbReference type="EMBL" id="KAJ7601720.1"/>
    </source>
</evidence>
<dbReference type="AlphaFoldDB" id="A0AAD7AWL5"/>
<dbReference type="Proteomes" id="UP001221757">
    <property type="component" value="Unassembled WGS sequence"/>
</dbReference>
<evidence type="ECO:0000313" key="3">
    <source>
        <dbReference type="Proteomes" id="UP001221757"/>
    </source>
</evidence>
<sequence length="102" mass="11381">MENWQLVSVQILATSFDMVRTSSGLITMLQSLHEGCHERPLTVESCLQFINHHIRSDEGNQLRLRTKLRDIDVQVIKAAACGNKAIPAEALRSKMAADATYS</sequence>
<proteinExistence type="predicted"/>
<keyword evidence="3" id="KW-1185">Reference proteome</keyword>
<dbReference type="Pfam" id="PF26632">
    <property type="entry name" value="DUF8205"/>
    <property type="match status" value="1"/>
</dbReference>
<gene>
    <name evidence="2" type="ORF">B0H17DRAFT_1223017</name>
</gene>
<reference evidence="2" key="1">
    <citation type="submission" date="2023-03" db="EMBL/GenBank/DDBJ databases">
        <title>Massive genome expansion in bonnet fungi (Mycena s.s.) driven by repeated elements and novel gene families across ecological guilds.</title>
        <authorList>
            <consortium name="Lawrence Berkeley National Laboratory"/>
            <person name="Harder C.B."/>
            <person name="Miyauchi S."/>
            <person name="Viragh M."/>
            <person name="Kuo A."/>
            <person name="Thoen E."/>
            <person name="Andreopoulos B."/>
            <person name="Lu D."/>
            <person name="Skrede I."/>
            <person name="Drula E."/>
            <person name="Henrissat B."/>
            <person name="Morin E."/>
            <person name="Kohler A."/>
            <person name="Barry K."/>
            <person name="LaButti K."/>
            <person name="Morin E."/>
            <person name="Salamov A."/>
            <person name="Lipzen A."/>
            <person name="Mereny Z."/>
            <person name="Hegedus B."/>
            <person name="Baldrian P."/>
            <person name="Stursova M."/>
            <person name="Weitz H."/>
            <person name="Taylor A."/>
            <person name="Grigoriev I.V."/>
            <person name="Nagy L.G."/>
            <person name="Martin F."/>
            <person name="Kauserud H."/>
        </authorList>
    </citation>
    <scope>NUCLEOTIDE SEQUENCE</scope>
    <source>
        <strain evidence="2">CBHHK067</strain>
    </source>
</reference>